<protein>
    <recommendedName>
        <fullName evidence="4">Transposase</fullName>
    </recommendedName>
</protein>
<name>A0AA35R4D8_GEOBA</name>
<reference evidence="2" key="1">
    <citation type="submission" date="2023-03" db="EMBL/GenBank/DDBJ databases">
        <authorList>
            <person name="Steffen K."/>
            <person name="Cardenas P."/>
        </authorList>
    </citation>
    <scope>NUCLEOTIDE SEQUENCE</scope>
</reference>
<organism evidence="2 3">
    <name type="scientific">Geodia barretti</name>
    <name type="common">Barrett's horny sponge</name>
    <dbReference type="NCBI Taxonomy" id="519541"/>
    <lineage>
        <taxon>Eukaryota</taxon>
        <taxon>Metazoa</taxon>
        <taxon>Porifera</taxon>
        <taxon>Demospongiae</taxon>
        <taxon>Heteroscleromorpha</taxon>
        <taxon>Tetractinellida</taxon>
        <taxon>Astrophorina</taxon>
        <taxon>Geodiidae</taxon>
        <taxon>Geodia</taxon>
    </lineage>
</organism>
<evidence type="ECO:0000313" key="3">
    <source>
        <dbReference type="Proteomes" id="UP001174909"/>
    </source>
</evidence>
<keyword evidence="1" id="KW-0472">Membrane</keyword>
<gene>
    <name evidence="2" type="ORF">GBAR_LOCUS3461</name>
</gene>
<proteinExistence type="predicted"/>
<evidence type="ECO:0008006" key="4">
    <source>
        <dbReference type="Google" id="ProtNLM"/>
    </source>
</evidence>
<keyword evidence="1" id="KW-0812">Transmembrane</keyword>
<feature type="transmembrane region" description="Helical" evidence="1">
    <location>
        <begin position="40"/>
        <end position="59"/>
    </location>
</feature>
<accession>A0AA35R4D8</accession>
<dbReference type="EMBL" id="CASHTH010000493">
    <property type="protein sequence ID" value="CAI8002685.1"/>
    <property type="molecule type" value="Genomic_DNA"/>
</dbReference>
<dbReference type="Proteomes" id="UP001174909">
    <property type="component" value="Unassembled WGS sequence"/>
</dbReference>
<sequence>MSTRTGDDTDTVGNIEEFLQQCLEDMEPDHRFKGPGRPRILPAMALWAGLLVCVLRGFGKVNWRCGVSSRNADSGSSPDFPVTDQAVYKRLHSAGTKPLERLFEQISSVLAERVQGMVSNRLAPFAEEVVCIDESTLDTMSRRLLTMRDIPKGDSRLLPGKLAGVFDLRRQQWRTVMFQPDPHQNEKVLARELVEELPAGTLVVADLGTSASPG</sequence>
<evidence type="ECO:0000256" key="1">
    <source>
        <dbReference type="SAM" id="Phobius"/>
    </source>
</evidence>
<comment type="caution">
    <text evidence="2">The sequence shown here is derived from an EMBL/GenBank/DDBJ whole genome shotgun (WGS) entry which is preliminary data.</text>
</comment>
<evidence type="ECO:0000313" key="2">
    <source>
        <dbReference type="EMBL" id="CAI8002685.1"/>
    </source>
</evidence>
<dbReference type="AlphaFoldDB" id="A0AA35R4D8"/>
<keyword evidence="1" id="KW-1133">Transmembrane helix</keyword>
<keyword evidence="3" id="KW-1185">Reference proteome</keyword>